<keyword evidence="3" id="KW-1185">Reference proteome</keyword>
<evidence type="ECO:0000256" key="1">
    <source>
        <dbReference type="SAM" id="Coils"/>
    </source>
</evidence>
<name>A0ABD3I0U4_9MARC</name>
<feature type="coiled-coil region" evidence="1">
    <location>
        <begin position="51"/>
        <end position="120"/>
    </location>
</feature>
<evidence type="ECO:0000313" key="2">
    <source>
        <dbReference type="EMBL" id="KAL3695209.1"/>
    </source>
</evidence>
<organism evidence="2 3">
    <name type="scientific">Riccia sorocarpa</name>
    <dbReference type="NCBI Taxonomy" id="122646"/>
    <lineage>
        <taxon>Eukaryota</taxon>
        <taxon>Viridiplantae</taxon>
        <taxon>Streptophyta</taxon>
        <taxon>Embryophyta</taxon>
        <taxon>Marchantiophyta</taxon>
        <taxon>Marchantiopsida</taxon>
        <taxon>Marchantiidae</taxon>
        <taxon>Marchantiales</taxon>
        <taxon>Ricciaceae</taxon>
        <taxon>Riccia</taxon>
    </lineage>
</organism>
<dbReference type="Proteomes" id="UP001633002">
    <property type="component" value="Unassembled WGS sequence"/>
</dbReference>
<protein>
    <submittedName>
        <fullName evidence="2">Uncharacterized protein</fullName>
    </submittedName>
</protein>
<gene>
    <name evidence="2" type="ORF">R1sor_009285</name>
</gene>
<accession>A0ABD3I0U4</accession>
<sequence length="149" mass="17298">MVKPKVAKRKAEVVKPKGDETLHKCGDNVHGKLINTHGEKRKTRGEEESLLEMFQARIDHVELENKFLTERVKSLEEAAQFSRIQADDLRRNLRERTKQLEDANERYRVLKQEFKMISKSHDIILARLQSSRVTGVPTADASLPERWLP</sequence>
<proteinExistence type="predicted"/>
<keyword evidence="1" id="KW-0175">Coiled coil</keyword>
<dbReference type="EMBL" id="JBJQOH010000002">
    <property type="protein sequence ID" value="KAL3695209.1"/>
    <property type="molecule type" value="Genomic_DNA"/>
</dbReference>
<comment type="caution">
    <text evidence="2">The sequence shown here is derived from an EMBL/GenBank/DDBJ whole genome shotgun (WGS) entry which is preliminary data.</text>
</comment>
<evidence type="ECO:0000313" key="3">
    <source>
        <dbReference type="Proteomes" id="UP001633002"/>
    </source>
</evidence>
<reference evidence="2 3" key="1">
    <citation type="submission" date="2024-09" db="EMBL/GenBank/DDBJ databases">
        <title>Chromosome-scale assembly of Riccia sorocarpa.</title>
        <authorList>
            <person name="Paukszto L."/>
        </authorList>
    </citation>
    <scope>NUCLEOTIDE SEQUENCE [LARGE SCALE GENOMIC DNA]</scope>
    <source>
        <strain evidence="2">LP-2024</strain>
        <tissue evidence="2">Aerial parts of the thallus</tissue>
    </source>
</reference>
<dbReference type="AlphaFoldDB" id="A0ABD3I0U4"/>